<name>A0ABU8KX20_9HYPH</name>
<sequence>MTAEWDASSIEIKSQRLRLKLFAADDAADVFAAITPAITRFMQWEPPRSPAAFAEVMAILAGPDP</sequence>
<dbReference type="Gene3D" id="3.40.630.30">
    <property type="match status" value="1"/>
</dbReference>
<accession>A0ABU8KX20</accession>
<evidence type="ECO:0000313" key="1">
    <source>
        <dbReference type="EMBL" id="MEI9409995.1"/>
    </source>
</evidence>
<evidence type="ECO:0008006" key="3">
    <source>
        <dbReference type="Google" id="ProtNLM"/>
    </source>
</evidence>
<dbReference type="EMBL" id="JAPYKS010000009">
    <property type="protein sequence ID" value="MEI9409995.1"/>
    <property type="molecule type" value="Genomic_DNA"/>
</dbReference>
<organism evidence="1 2">
    <name type="scientific">Mesorhizobium salmacidum</name>
    <dbReference type="NCBI Taxonomy" id="3015171"/>
    <lineage>
        <taxon>Bacteria</taxon>
        <taxon>Pseudomonadati</taxon>
        <taxon>Pseudomonadota</taxon>
        <taxon>Alphaproteobacteria</taxon>
        <taxon>Hyphomicrobiales</taxon>
        <taxon>Phyllobacteriaceae</taxon>
        <taxon>Mesorhizobium</taxon>
    </lineage>
</organism>
<evidence type="ECO:0000313" key="2">
    <source>
        <dbReference type="Proteomes" id="UP001387293"/>
    </source>
</evidence>
<gene>
    <name evidence="1" type="ORF">O7A60_14590</name>
</gene>
<dbReference type="Proteomes" id="UP001387293">
    <property type="component" value="Unassembled WGS sequence"/>
</dbReference>
<comment type="caution">
    <text evidence="1">The sequence shown here is derived from an EMBL/GenBank/DDBJ whole genome shotgun (WGS) entry which is preliminary data.</text>
</comment>
<protein>
    <recommendedName>
        <fullName evidence="3">GNAT family N-acetyltransferase</fullName>
    </recommendedName>
</protein>
<proteinExistence type="predicted"/>
<dbReference type="RefSeq" id="WP_337106959.1">
    <property type="nucleotide sequence ID" value="NZ_JAPYKS010000009.1"/>
</dbReference>
<keyword evidence="2" id="KW-1185">Reference proteome</keyword>
<reference evidence="1 2" key="1">
    <citation type="submission" date="2022-12" db="EMBL/GenBank/DDBJ databases">
        <authorList>
            <person name="Muema E."/>
        </authorList>
    </citation>
    <scope>NUCLEOTIDE SEQUENCE [LARGE SCALE GENOMIC DNA]</scope>
    <source>
        <strain evidence="2">1326</strain>
    </source>
</reference>